<feature type="transmembrane region" description="Helical" evidence="2">
    <location>
        <begin position="387"/>
        <end position="411"/>
    </location>
</feature>
<proteinExistence type="predicted"/>
<name>A0AAN9A213_HALRR</name>
<evidence type="ECO:0000256" key="1">
    <source>
        <dbReference type="SAM" id="MobiDB-lite"/>
    </source>
</evidence>
<gene>
    <name evidence="3" type="ORF">SK128_024876</name>
</gene>
<evidence type="ECO:0000313" key="4">
    <source>
        <dbReference type="Proteomes" id="UP001381693"/>
    </source>
</evidence>
<feature type="region of interest" description="Disordered" evidence="1">
    <location>
        <begin position="254"/>
        <end position="273"/>
    </location>
</feature>
<comment type="caution">
    <text evidence="3">The sequence shown here is derived from an EMBL/GenBank/DDBJ whole genome shotgun (WGS) entry which is preliminary data.</text>
</comment>
<protein>
    <submittedName>
        <fullName evidence="3">Uncharacterized protein</fullName>
    </submittedName>
</protein>
<sequence length="449" mass="50327">MAGFKSVVKFLSDHTRIHFLQKHFQIVGNGQNNIETLLKRLMFPEQEDEEGDNFFNLFNDMDKNSTYNSSDVVMESVDSGEESDSNRTVVTSNDTWDIIDLSSVAKNRKMVPVKAKRTNSSNSLKGISNTDELVQEDPLMNQFLVDRDHIEEINKTENLSNSHEAYNDGNTSLKRDINYHIVRENMTNSFPGEELSELSSKNESETLVQSKTAERKEKNVINIMKENTGSQRHKRSMIVRPSERGVLAKLQRESHSYSFPQKKKNSRKLSGFPGGLELQRRREFILQTLREFKKAHSSLLEKDQTTKEVLKIFADDLLHKLRATSSRSTRDSGVNVQSRVSGGPATGSCRVFNLTCQQLPPLSDCSGAAIGGCIYQSQLSFFKMPRFIVAASVTLLAVLSIFSVLVSFGIYRSGCKGRVGPDEETTDAEVTEMVQNGVTTNGTSNNNAN</sequence>
<evidence type="ECO:0000256" key="2">
    <source>
        <dbReference type="SAM" id="Phobius"/>
    </source>
</evidence>
<keyword evidence="2" id="KW-1133">Transmembrane helix</keyword>
<evidence type="ECO:0000313" key="3">
    <source>
        <dbReference type="EMBL" id="KAK7072158.1"/>
    </source>
</evidence>
<keyword evidence="2" id="KW-0812">Transmembrane</keyword>
<reference evidence="3 4" key="1">
    <citation type="submission" date="2023-11" db="EMBL/GenBank/DDBJ databases">
        <title>Halocaridina rubra genome assembly.</title>
        <authorList>
            <person name="Smith C."/>
        </authorList>
    </citation>
    <scope>NUCLEOTIDE SEQUENCE [LARGE SCALE GENOMIC DNA]</scope>
    <source>
        <strain evidence="3">EP-1</strain>
        <tissue evidence="3">Whole</tissue>
    </source>
</reference>
<feature type="region of interest" description="Disordered" evidence="1">
    <location>
        <begin position="192"/>
        <end position="212"/>
    </location>
</feature>
<dbReference type="EMBL" id="JAXCGZ010013638">
    <property type="protein sequence ID" value="KAK7072158.1"/>
    <property type="molecule type" value="Genomic_DNA"/>
</dbReference>
<dbReference type="Proteomes" id="UP001381693">
    <property type="component" value="Unassembled WGS sequence"/>
</dbReference>
<keyword evidence="4" id="KW-1185">Reference proteome</keyword>
<accession>A0AAN9A213</accession>
<dbReference type="AlphaFoldDB" id="A0AAN9A213"/>
<keyword evidence="2" id="KW-0472">Membrane</keyword>
<feature type="compositionally biased region" description="Low complexity" evidence="1">
    <location>
        <begin position="197"/>
        <end position="207"/>
    </location>
</feature>
<organism evidence="3 4">
    <name type="scientific">Halocaridina rubra</name>
    <name type="common">Hawaiian red shrimp</name>
    <dbReference type="NCBI Taxonomy" id="373956"/>
    <lineage>
        <taxon>Eukaryota</taxon>
        <taxon>Metazoa</taxon>
        <taxon>Ecdysozoa</taxon>
        <taxon>Arthropoda</taxon>
        <taxon>Crustacea</taxon>
        <taxon>Multicrustacea</taxon>
        <taxon>Malacostraca</taxon>
        <taxon>Eumalacostraca</taxon>
        <taxon>Eucarida</taxon>
        <taxon>Decapoda</taxon>
        <taxon>Pleocyemata</taxon>
        <taxon>Caridea</taxon>
        <taxon>Atyoidea</taxon>
        <taxon>Atyidae</taxon>
        <taxon>Halocaridina</taxon>
    </lineage>
</organism>